<organism evidence="3 4">
    <name type="scientific">Vanilla planifolia</name>
    <name type="common">Vanilla</name>
    <dbReference type="NCBI Taxonomy" id="51239"/>
    <lineage>
        <taxon>Eukaryota</taxon>
        <taxon>Viridiplantae</taxon>
        <taxon>Streptophyta</taxon>
        <taxon>Embryophyta</taxon>
        <taxon>Tracheophyta</taxon>
        <taxon>Spermatophyta</taxon>
        <taxon>Magnoliopsida</taxon>
        <taxon>Liliopsida</taxon>
        <taxon>Asparagales</taxon>
        <taxon>Orchidaceae</taxon>
        <taxon>Vanilloideae</taxon>
        <taxon>Vanilleae</taxon>
        <taxon>Vanilla</taxon>
    </lineage>
</organism>
<feature type="region of interest" description="Disordered" evidence="1">
    <location>
        <begin position="71"/>
        <end position="166"/>
    </location>
</feature>
<feature type="region of interest" description="Disordered" evidence="1">
    <location>
        <begin position="181"/>
        <end position="240"/>
    </location>
</feature>
<feature type="domain" description="IP5PC-F beta-propeller" evidence="2">
    <location>
        <begin position="284"/>
        <end position="357"/>
    </location>
</feature>
<feature type="compositionally biased region" description="Polar residues" evidence="1">
    <location>
        <begin position="184"/>
        <end position="201"/>
    </location>
</feature>
<evidence type="ECO:0000256" key="1">
    <source>
        <dbReference type="SAM" id="MobiDB-lite"/>
    </source>
</evidence>
<feature type="region of interest" description="Disordered" evidence="1">
    <location>
        <begin position="256"/>
        <end position="281"/>
    </location>
</feature>
<proteinExistence type="predicted"/>
<accession>A0A835UL93</accession>
<evidence type="ECO:0000313" key="3">
    <source>
        <dbReference type="EMBL" id="KAG0465608.1"/>
    </source>
</evidence>
<protein>
    <recommendedName>
        <fullName evidence="2">IP5PC-F beta-propeller domain-containing protein</fullName>
    </recommendedName>
</protein>
<feature type="compositionally biased region" description="Basic and acidic residues" evidence="1">
    <location>
        <begin position="136"/>
        <end position="154"/>
    </location>
</feature>
<dbReference type="Pfam" id="PF23754">
    <property type="entry name" value="Beta-prop_IP5PC_F"/>
    <property type="match status" value="1"/>
</dbReference>
<gene>
    <name evidence="3" type="ORF">HPP92_019772</name>
</gene>
<dbReference type="AlphaFoldDB" id="A0A835UL93"/>
<feature type="region of interest" description="Disordered" evidence="1">
    <location>
        <begin position="323"/>
        <end position="342"/>
    </location>
</feature>
<dbReference type="EMBL" id="JADCNM010000010">
    <property type="protein sequence ID" value="KAG0465608.1"/>
    <property type="molecule type" value="Genomic_DNA"/>
</dbReference>
<comment type="caution">
    <text evidence="3">The sequence shown here is derived from an EMBL/GenBank/DDBJ whole genome shotgun (WGS) entry which is preliminary data.</text>
</comment>
<evidence type="ECO:0000259" key="2">
    <source>
        <dbReference type="Pfam" id="PF23754"/>
    </source>
</evidence>
<evidence type="ECO:0000313" key="4">
    <source>
        <dbReference type="Proteomes" id="UP000639772"/>
    </source>
</evidence>
<reference evidence="3 4" key="1">
    <citation type="journal article" date="2020" name="Nat. Food">
        <title>A phased Vanilla planifolia genome enables genetic improvement of flavour and production.</title>
        <authorList>
            <person name="Hasing T."/>
            <person name="Tang H."/>
            <person name="Brym M."/>
            <person name="Khazi F."/>
            <person name="Huang T."/>
            <person name="Chambers A.H."/>
        </authorList>
    </citation>
    <scope>NUCLEOTIDE SEQUENCE [LARGE SCALE GENOMIC DNA]</scope>
    <source>
        <tissue evidence="3">Leaf</tissue>
    </source>
</reference>
<name>A0A835UL93_VANPL</name>
<dbReference type="InterPro" id="IPR056454">
    <property type="entry name" value="Beta-prop_IP5PC_F"/>
</dbReference>
<feature type="compositionally biased region" description="Low complexity" evidence="1">
    <location>
        <begin position="71"/>
        <end position="83"/>
    </location>
</feature>
<dbReference type="Proteomes" id="UP000639772">
    <property type="component" value="Chromosome 10"/>
</dbReference>
<sequence length="367" mass="39431">MKPPRAHPLQIKCCPFVSSQELSGQPKSSRMNNCLYEFATWSTTRSRRPSLRGTQLLPQPYASIRQGLYPSLPSSTHPHLSPLQNGGKNTASGDRRHMDTNARAATEAGGNISGEKLEPTPSCVENSAGGKKLKGSRVDDEGGFLEKQEMKVETFDNASNKSREGEASITRMVAMAVPGAVVSSPHQQNQQRKLKSYSQPLPRSEIPRSRSNLKKKHSLDEDRTASSLDHPGSVSLQSPASSLAVGSIPEFIGSGGGTGIFRPPARAAVHPGRPPPVELRPRPLRETQAGTFLRAIACTTSQLWSAEECGVRFWHSSEVFEGWEGSGKARSGDEDSAPSRWSTRTPAALCLVVDAGGTRGVATGTGR</sequence>